<evidence type="ECO:0000256" key="1">
    <source>
        <dbReference type="SAM" id="Phobius"/>
    </source>
</evidence>
<accession>A0ABQ8USI4</accession>
<name>A0ABQ8USI4_9EUKA</name>
<proteinExistence type="predicted"/>
<sequence>MRTQIQQTHQFHTQQVVPVSIPSSRQGCVIVPFDGTRPAFMDNYQPELAGLVPEKDWEVSIGRFNQYLQQNPIGCCPGGYFFFIPFFGCCCFACWRQKKVDERWFALRQIVHAENTMYEPRGVRWILMRAGESVWIEVRHKV</sequence>
<keyword evidence="1" id="KW-0472">Membrane</keyword>
<keyword evidence="1" id="KW-0812">Transmembrane</keyword>
<dbReference type="Proteomes" id="UP001141327">
    <property type="component" value="Unassembled WGS sequence"/>
</dbReference>
<evidence type="ECO:0000313" key="3">
    <source>
        <dbReference type="Proteomes" id="UP001141327"/>
    </source>
</evidence>
<protein>
    <recommendedName>
        <fullName evidence="4">Golgin subfamily A member 7/ERF4 domain-containing protein</fullName>
    </recommendedName>
</protein>
<comment type="caution">
    <text evidence="2">The sequence shown here is derived from an EMBL/GenBank/DDBJ whole genome shotgun (WGS) entry which is preliminary data.</text>
</comment>
<evidence type="ECO:0000313" key="2">
    <source>
        <dbReference type="EMBL" id="KAJ4460490.1"/>
    </source>
</evidence>
<keyword evidence="3" id="KW-1185">Reference proteome</keyword>
<organism evidence="2 3">
    <name type="scientific">Paratrimastix pyriformis</name>
    <dbReference type="NCBI Taxonomy" id="342808"/>
    <lineage>
        <taxon>Eukaryota</taxon>
        <taxon>Metamonada</taxon>
        <taxon>Preaxostyla</taxon>
        <taxon>Paratrimastigidae</taxon>
        <taxon>Paratrimastix</taxon>
    </lineage>
</organism>
<reference evidence="2" key="1">
    <citation type="journal article" date="2022" name="bioRxiv">
        <title>Genomics of Preaxostyla Flagellates Illuminates Evolutionary Transitions and the Path Towards Mitochondrial Loss.</title>
        <authorList>
            <person name="Novak L.V.F."/>
            <person name="Treitli S.C."/>
            <person name="Pyrih J."/>
            <person name="Halakuc P."/>
            <person name="Pipaliya S.V."/>
            <person name="Vacek V."/>
            <person name="Brzon O."/>
            <person name="Soukal P."/>
            <person name="Eme L."/>
            <person name="Dacks J.B."/>
            <person name="Karnkowska A."/>
            <person name="Elias M."/>
            <person name="Hampl V."/>
        </authorList>
    </citation>
    <scope>NUCLEOTIDE SEQUENCE</scope>
    <source>
        <strain evidence="2">RCP-MX</strain>
    </source>
</reference>
<feature type="transmembrane region" description="Helical" evidence="1">
    <location>
        <begin position="78"/>
        <end position="95"/>
    </location>
</feature>
<dbReference type="EMBL" id="JAPMOS010000012">
    <property type="protein sequence ID" value="KAJ4460490.1"/>
    <property type="molecule type" value="Genomic_DNA"/>
</dbReference>
<evidence type="ECO:0008006" key="4">
    <source>
        <dbReference type="Google" id="ProtNLM"/>
    </source>
</evidence>
<gene>
    <name evidence="2" type="ORF">PAPYR_3104</name>
</gene>
<keyword evidence="1" id="KW-1133">Transmembrane helix</keyword>